<gene>
    <name evidence="15" type="primary">ileS</name>
    <name evidence="18" type="ORF">H8692_01050</name>
</gene>
<evidence type="ECO:0000256" key="6">
    <source>
        <dbReference type="ARBA" id="ARBA00022598"/>
    </source>
</evidence>
<proteinExistence type="inferred from homology"/>
<sequence length="1037" mass="119230">MIKSLSEKPIAQHQIEQAEKWEKEDLLHRCVSTREGNESFIFYEGPPTANGRPGIHHVIARTLKDSVCRYKTMQGYAVKRKAGWDTHGLPVEIEVEKQLNMSGKQDIEKYGIKEFNEKCKESVFTYESMWREMTKRMGYLIDLDNPYITLDNNYIETGWWIIKEFFKAGLVYEGHKILPYCPRCGTGLASHEVAQGYKEVKVNTITAKFKRKDADEYFLAWTTTPWTLASNVSLTVGPDVDYVKVKMTAGDEKGKVFYAAKVLADKVLGADNYEIIEEMKGKDLEYIEYEQLMPFIKPDKKAFFVTCADYVTIEDGTGIVHTAPAFGEDDYNTGRRYDLPVVNPVDEQGKYTDTPWAGRFVMEEGLDIDIIKWLAAEDKIFAKEKMEHNYPHCWRCGTPLVYYAKPSWYIEMTKLKDQLVANNNTVNWFPDFVGEKRFGNWLENVNDWAISRNRYWGTPIPIWRCECGHLECIGSRAELVEKAQENITEDIELHRPYVDDVHLTCPECGKPMTRIPEVMDCWFDSGAMPFAQQHYPFENSEKFDEEMFPADFICEGIDQTRGWFYSLMAISTFIKGKAPYKNVLVNDLILDKNGKKMSKSKGNTVDPFQLFDKYGADATRWYLLHVSPAWSPTKFDEDGLIEIVSKFFGTLKNVYNFFALYSNQDNLDPALLEVAYDKRPELDRWIISKYNNLIKEVTEDMDRYDHMKSVRKIQEFVNEDLSNWYIRRARRRFWAEELDEDKKSVYATTYEVLVGISKMIAPFAPFIADEIYINLTGEESVHLAYFPKADESLIDNKVEERMDLVRTLVGLGRGTREKERIKVRQPLSEILVDGKYQAVIEDLTPLIMEELNVKKVIFENKLDEYMNYALKPNFKVAGPVLGKNIKAFGGALAKADAADVVAKLEVDGKIVMEIGGENVEITDEMVDVKISAKDGFAVAMENNVFTILDTTVTPELAEEGLAREIVSKIQQLRKQNDYEMMDNIKIYVEADDEVKAAVESYKDYIMNETLAVSIEDKTGLDTFDINGYKTGLGVEKV</sequence>
<dbReference type="Pfam" id="PF08264">
    <property type="entry name" value="Anticodon_1"/>
    <property type="match status" value="1"/>
</dbReference>
<feature type="short sequence motif" description="'HIGH' region" evidence="15">
    <location>
        <begin position="47"/>
        <end position="57"/>
    </location>
</feature>
<evidence type="ECO:0000256" key="11">
    <source>
        <dbReference type="ARBA" id="ARBA00022917"/>
    </source>
</evidence>
<evidence type="ECO:0000256" key="10">
    <source>
        <dbReference type="ARBA" id="ARBA00022840"/>
    </source>
</evidence>
<accession>A0A926E836</accession>
<keyword evidence="8 15" id="KW-0547">Nucleotide-binding</keyword>
<comment type="similarity">
    <text evidence="3 15">Belongs to the class-I aminoacyl-tRNA synthetase family. IleS type 2 subfamily.</text>
</comment>
<evidence type="ECO:0000256" key="9">
    <source>
        <dbReference type="ARBA" id="ARBA00022833"/>
    </source>
</evidence>
<evidence type="ECO:0000259" key="17">
    <source>
        <dbReference type="Pfam" id="PF08264"/>
    </source>
</evidence>
<evidence type="ECO:0000259" key="16">
    <source>
        <dbReference type="Pfam" id="PF00133"/>
    </source>
</evidence>
<dbReference type="InterPro" id="IPR002300">
    <property type="entry name" value="aa-tRNA-synth_Ia"/>
</dbReference>
<dbReference type="GO" id="GO:0000049">
    <property type="term" value="F:tRNA binding"/>
    <property type="evidence" value="ECO:0007669"/>
    <property type="project" value="InterPro"/>
</dbReference>
<evidence type="ECO:0000256" key="1">
    <source>
        <dbReference type="ARBA" id="ARBA00001947"/>
    </source>
</evidence>
<evidence type="ECO:0000256" key="7">
    <source>
        <dbReference type="ARBA" id="ARBA00022723"/>
    </source>
</evidence>
<dbReference type="Gene3D" id="1.10.730.10">
    <property type="entry name" value="Isoleucyl-tRNA Synthetase, Domain 1"/>
    <property type="match status" value="1"/>
</dbReference>
<keyword evidence="5 15" id="KW-0963">Cytoplasm</keyword>
<dbReference type="SUPFAM" id="SSF50677">
    <property type="entry name" value="ValRS/IleRS/LeuRS editing domain"/>
    <property type="match status" value="1"/>
</dbReference>
<comment type="cofactor">
    <cofactor evidence="1 15">
        <name>Zn(2+)</name>
        <dbReference type="ChEBI" id="CHEBI:29105"/>
    </cofactor>
</comment>
<comment type="domain">
    <text evidence="15">IleRS has two distinct active sites: one for aminoacylation and one for editing. The misactivated valine is translocated from the active site to the editing site, which sterically excludes the correctly activated isoleucine. The single editing site contains two valyl binding pockets, one specific for each substrate (Val-AMP or Val-tRNA(Ile)).</text>
</comment>
<evidence type="ECO:0000256" key="2">
    <source>
        <dbReference type="ARBA" id="ARBA00004496"/>
    </source>
</evidence>
<comment type="function">
    <text evidence="13 15">Catalyzes the attachment of isoleucine to tRNA(Ile). As IleRS can inadvertently accommodate and process structurally similar amino acids such as valine, to avoid such errors it has two additional distinct tRNA(Ile)-dependent editing activities. One activity is designated as 'pretransfer' editing and involves the hydrolysis of activated Val-AMP. The other activity is designated 'posttransfer' editing and involves deacylation of mischarged Val-tRNA(Ile).</text>
</comment>
<keyword evidence="10 15" id="KW-0067">ATP-binding</keyword>
<feature type="binding site" evidence="15">
    <location>
        <position position="599"/>
    </location>
    <ligand>
        <name>ATP</name>
        <dbReference type="ChEBI" id="CHEBI:30616"/>
    </ligand>
</feature>
<evidence type="ECO:0000256" key="8">
    <source>
        <dbReference type="ARBA" id="ARBA00022741"/>
    </source>
</evidence>
<evidence type="ECO:0000256" key="5">
    <source>
        <dbReference type="ARBA" id="ARBA00022490"/>
    </source>
</evidence>
<keyword evidence="6 15" id="KW-0436">Ligase</keyword>
<name>A0A926E836_9FIRM</name>
<comment type="caution">
    <text evidence="18">The sequence shown here is derived from an EMBL/GenBank/DDBJ whole genome shotgun (WGS) entry which is preliminary data.</text>
</comment>
<evidence type="ECO:0000256" key="14">
    <source>
        <dbReference type="ARBA" id="ARBA00048359"/>
    </source>
</evidence>
<keyword evidence="19" id="KW-1185">Reference proteome</keyword>
<evidence type="ECO:0000256" key="13">
    <source>
        <dbReference type="ARBA" id="ARBA00025217"/>
    </source>
</evidence>
<keyword evidence="7 15" id="KW-0479">Metal-binding</keyword>
<dbReference type="AlphaFoldDB" id="A0A926E836"/>
<comment type="catalytic activity">
    <reaction evidence="14 15">
        <text>tRNA(Ile) + L-isoleucine + ATP = L-isoleucyl-tRNA(Ile) + AMP + diphosphate</text>
        <dbReference type="Rhea" id="RHEA:11060"/>
        <dbReference type="Rhea" id="RHEA-COMP:9666"/>
        <dbReference type="Rhea" id="RHEA-COMP:9695"/>
        <dbReference type="ChEBI" id="CHEBI:30616"/>
        <dbReference type="ChEBI" id="CHEBI:33019"/>
        <dbReference type="ChEBI" id="CHEBI:58045"/>
        <dbReference type="ChEBI" id="CHEBI:78442"/>
        <dbReference type="ChEBI" id="CHEBI:78528"/>
        <dbReference type="ChEBI" id="CHEBI:456215"/>
        <dbReference type="EC" id="6.1.1.5"/>
    </reaction>
</comment>
<dbReference type="GO" id="GO:0004822">
    <property type="term" value="F:isoleucine-tRNA ligase activity"/>
    <property type="evidence" value="ECO:0007669"/>
    <property type="project" value="UniProtKB-UniRule"/>
</dbReference>
<dbReference type="InterPro" id="IPR023586">
    <property type="entry name" value="Ile-tRNA-ligase_type2"/>
</dbReference>
<dbReference type="Gene3D" id="3.40.50.620">
    <property type="entry name" value="HUPs"/>
    <property type="match status" value="2"/>
</dbReference>
<dbReference type="GO" id="GO:0002161">
    <property type="term" value="F:aminoacyl-tRNA deacylase activity"/>
    <property type="evidence" value="ECO:0007669"/>
    <property type="project" value="InterPro"/>
</dbReference>
<dbReference type="GO" id="GO:0005524">
    <property type="term" value="F:ATP binding"/>
    <property type="evidence" value="ECO:0007669"/>
    <property type="project" value="UniProtKB-UniRule"/>
</dbReference>
<dbReference type="GO" id="GO:0005737">
    <property type="term" value="C:cytoplasm"/>
    <property type="evidence" value="ECO:0007669"/>
    <property type="project" value="UniProtKB-SubCell"/>
</dbReference>
<feature type="domain" description="Methionyl/Valyl/Leucyl/Isoleucyl-tRNA synthetase anticodon-binding" evidence="17">
    <location>
        <begin position="683"/>
        <end position="830"/>
    </location>
</feature>
<dbReference type="InterPro" id="IPR014729">
    <property type="entry name" value="Rossmann-like_a/b/a_fold"/>
</dbReference>
<dbReference type="FunFam" id="1.10.730.10:FF:000002">
    <property type="entry name" value="Leucine--tRNA ligase"/>
    <property type="match status" value="1"/>
</dbReference>
<reference evidence="18" key="1">
    <citation type="submission" date="2020-08" db="EMBL/GenBank/DDBJ databases">
        <title>Genome public.</title>
        <authorList>
            <person name="Liu C."/>
            <person name="Sun Q."/>
        </authorList>
    </citation>
    <scope>NUCLEOTIDE SEQUENCE</scope>
    <source>
        <strain evidence="18">NSJ-24</strain>
    </source>
</reference>
<dbReference type="Proteomes" id="UP000610862">
    <property type="component" value="Unassembled WGS sequence"/>
</dbReference>
<comment type="subcellular location">
    <subcellularLocation>
        <location evidence="2 15">Cytoplasm</location>
    </subcellularLocation>
</comment>
<dbReference type="InterPro" id="IPR009008">
    <property type="entry name" value="Val/Leu/Ile-tRNA-synth_edit"/>
</dbReference>
<dbReference type="RefSeq" id="WP_187524798.1">
    <property type="nucleotide sequence ID" value="NZ_JACRTA010000001.1"/>
</dbReference>
<dbReference type="PANTHER" id="PTHR42780:SF1">
    <property type="entry name" value="ISOLEUCINE--TRNA LIGASE, CYTOPLASMIC"/>
    <property type="match status" value="1"/>
</dbReference>
<dbReference type="InterPro" id="IPR013155">
    <property type="entry name" value="M/V/L/I-tRNA-synth_anticd-bd"/>
</dbReference>
<keyword evidence="12 15" id="KW-0030">Aminoacyl-tRNA synthetase</keyword>
<dbReference type="EC" id="6.1.1.5" evidence="15"/>
<dbReference type="SUPFAM" id="SSF47323">
    <property type="entry name" value="Anticodon-binding domain of a subclass of class I aminoacyl-tRNA synthetases"/>
    <property type="match status" value="2"/>
</dbReference>
<organism evidence="18 19">
    <name type="scientific">Lentihominibacter hominis</name>
    <dbReference type="NCBI Taxonomy" id="2763645"/>
    <lineage>
        <taxon>Bacteria</taxon>
        <taxon>Bacillati</taxon>
        <taxon>Bacillota</taxon>
        <taxon>Clostridia</taxon>
        <taxon>Peptostreptococcales</taxon>
        <taxon>Anaerovoracaceae</taxon>
        <taxon>Lentihominibacter</taxon>
    </lineage>
</organism>
<dbReference type="InterPro" id="IPR033709">
    <property type="entry name" value="Anticodon_Ile_ABEc"/>
</dbReference>
<dbReference type="NCBIfam" id="TIGR00392">
    <property type="entry name" value="ileS"/>
    <property type="match status" value="1"/>
</dbReference>
<dbReference type="InterPro" id="IPR009080">
    <property type="entry name" value="tRNAsynth_Ia_anticodon-bd"/>
</dbReference>
<dbReference type="PRINTS" id="PR00984">
    <property type="entry name" value="TRNASYNTHILE"/>
</dbReference>
<evidence type="ECO:0000313" key="18">
    <source>
        <dbReference type="EMBL" id="MBC8567351.1"/>
    </source>
</evidence>
<dbReference type="Pfam" id="PF00133">
    <property type="entry name" value="tRNA-synt_1"/>
    <property type="match status" value="1"/>
</dbReference>
<evidence type="ECO:0000256" key="4">
    <source>
        <dbReference type="ARBA" id="ARBA00011245"/>
    </source>
</evidence>
<dbReference type="CDD" id="cd07961">
    <property type="entry name" value="Anticodon_Ia_Ile_ABEc"/>
    <property type="match status" value="1"/>
</dbReference>
<dbReference type="EMBL" id="JACRTA010000001">
    <property type="protein sequence ID" value="MBC8567351.1"/>
    <property type="molecule type" value="Genomic_DNA"/>
</dbReference>
<evidence type="ECO:0000256" key="12">
    <source>
        <dbReference type="ARBA" id="ARBA00023146"/>
    </source>
</evidence>
<feature type="short sequence motif" description="'KMSKS' region" evidence="15">
    <location>
        <begin position="596"/>
        <end position="600"/>
    </location>
</feature>
<evidence type="ECO:0000256" key="3">
    <source>
        <dbReference type="ARBA" id="ARBA00007078"/>
    </source>
</evidence>
<dbReference type="CDD" id="cd00818">
    <property type="entry name" value="IleRS_core"/>
    <property type="match status" value="1"/>
</dbReference>
<dbReference type="HAMAP" id="MF_02003">
    <property type="entry name" value="Ile_tRNA_synth_type2"/>
    <property type="match status" value="1"/>
</dbReference>
<evidence type="ECO:0000256" key="15">
    <source>
        <dbReference type="HAMAP-Rule" id="MF_02003"/>
    </source>
</evidence>
<dbReference type="SUPFAM" id="SSF52374">
    <property type="entry name" value="Nucleotidylyl transferase"/>
    <property type="match status" value="1"/>
</dbReference>
<dbReference type="InterPro" id="IPR002301">
    <property type="entry name" value="Ile-tRNA-ligase"/>
</dbReference>
<dbReference type="FunFam" id="3.40.50.620:FF:000075">
    <property type="entry name" value="Isoleucine--tRNA ligase"/>
    <property type="match status" value="1"/>
</dbReference>
<protein>
    <recommendedName>
        <fullName evidence="15">Isoleucine--tRNA ligase</fullName>
        <ecNumber evidence="15">6.1.1.5</ecNumber>
    </recommendedName>
    <alternativeName>
        <fullName evidence="15">Isoleucyl-tRNA synthetase</fullName>
        <shortName evidence="15">IleRS</shortName>
    </alternativeName>
</protein>
<dbReference type="GO" id="GO:0008270">
    <property type="term" value="F:zinc ion binding"/>
    <property type="evidence" value="ECO:0007669"/>
    <property type="project" value="UniProtKB-UniRule"/>
</dbReference>
<dbReference type="FunFam" id="3.40.50.620:FF:000063">
    <property type="entry name" value="Isoleucine--tRNA ligase"/>
    <property type="match status" value="1"/>
</dbReference>
<keyword evidence="11 15" id="KW-0648">Protein biosynthesis</keyword>
<feature type="domain" description="Aminoacyl-tRNA synthetase class Ia" evidence="16">
    <location>
        <begin position="19"/>
        <end position="628"/>
    </location>
</feature>
<comment type="subunit">
    <text evidence="4 15">Monomer.</text>
</comment>
<keyword evidence="9 15" id="KW-0862">Zinc</keyword>
<dbReference type="GO" id="GO:0006428">
    <property type="term" value="P:isoleucyl-tRNA aminoacylation"/>
    <property type="evidence" value="ECO:0007669"/>
    <property type="project" value="UniProtKB-UniRule"/>
</dbReference>
<evidence type="ECO:0000313" key="19">
    <source>
        <dbReference type="Proteomes" id="UP000610862"/>
    </source>
</evidence>
<dbReference type="Pfam" id="PF19302">
    <property type="entry name" value="DUF5915"/>
    <property type="match status" value="1"/>
</dbReference>
<dbReference type="PANTHER" id="PTHR42780">
    <property type="entry name" value="SOLEUCYL-TRNA SYNTHETASE"/>
    <property type="match status" value="1"/>
</dbReference>